<keyword evidence="2" id="KW-1185">Reference proteome</keyword>
<organism evidence="1 2">
    <name type="scientific">Neiella holothuriorum</name>
    <dbReference type="NCBI Taxonomy" id="2870530"/>
    <lineage>
        <taxon>Bacteria</taxon>
        <taxon>Pseudomonadati</taxon>
        <taxon>Pseudomonadota</taxon>
        <taxon>Gammaproteobacteria</taxon>
        <taxon>Alteromonadales</taxon>
        <taxon>Echinimonadaceae</taxon>
        <taxon>Neiella</taxon>
    </lineage>
</organism>
<dbReference type="InterPro" id="IPR013320">
    <property type="entry name" value="ConA-like_dom_sf"/>
</dbReference>
<name>A0ABS7EHC3_9GAMM</name>
<evidence type="ECO:0000313" key="2">
    <source>
        <dbReference type="Proteomes" id="UP001166251"/>
    </source>
</evidence>
<gene>
    <name evidence="1" type="ORF">K0504_11920</name>
</gene>
<comment type="caution">
    <text evidence="1">The sequence shown here is derived from an EMBL/GenBank/DDBJ whole genome shotgun (WGS) entry which is preliminary data.</text>
</comment>
<proteinExistence type="predicted"/>
<dbReference type="SUPFAM" id="SSF49899">
    <property type="entry name" value="Concanavalin A-like lectins/glucanases"/>
    <property type="match status" value="1"/>
</dbReference>
<reference evidence="1" key="1">
    <citation type="submission" date="2021-07" db="EMBL/GenBank/DDBJ databases">
        <title>Neiella marina sp. nov., isolated from the intestinal content of sea cucumber Apostichopus japonicus.</title>
        <authorList>
            <person name="Bai X."/>
        </authorList>
    </citation>
    <scope>NUCLEOTIDE SEQUENCE</scope>
    <source>
        <strain evidence="1">126</strain>
    </source>
</reference>
<accession>A0ABS7EHC3</accession>
<dbReference type="PROSITE" id="PS51257">
    <property type="entry name" value="PROKAR_LIPOPROTEIN"/>
    <property type="match status" value="1"/>
</dbReference>
<dbReference type="RefSeq" id="WP_220104420.1">
    <property type="nucleotide sequence ID" value="NZ_JAHZSS010000014.1"/>
</dbReference>
<protein>
    <submittedName>
        <fullName evidence="1">Uncharacterized protein</fullName>
    </submittedName>
</protein>
<dbReference type="EMBL" id="JAHZSS010000014">
    <property type="protein sequence ID" value="MBW8191743.1"/>
    <property type="molecule type" value="Genomic_DNA"/>
</dbReference>
<sequence length="430" mass="46431">MKKTLLFSAIAMALAGCSGDTDHSVGNMRGTATLNGNPVVGVTMSVTIDDSDGYQIGTETYSWTADDQVLSGVTGSEYTLTEAELGKTIRVGVQYTDRGNTFEDIQTQRTAEIVANEAGVVTITLTPVDDSFDVPIVGDTVTASVTDIAGTETSEFMYQWLADDVAIDNAVEQSYIIDTADVDKVLTVQVDYTDDAGVEETIVSDATDPVEDGSDTGPNIDNNVVEFSDTSTSQGGQLRYKMSSSDMITNGKLTVRFNKEDVMDTDGNAKDAYITLYGTSTSNSNALLDLRIQSEAFIIRDSETAVPDTFTFRTWNDVEVVWDTSAREVTLTINDGTPITYTPTPANGSTAWDTLSGGVQTVQFKVGDSGSTIPTGSYYIDDFYLYSDAAGTAVQFSDDYESYDRNYSLSDADGYNASTYEAEVIQQKYE</sequence>
<dbReference type="Gene3D" id="2.60.40.2700">
    <property type="match status" value="2"/>
</dbReference>
<dbReference type="Proteomes" id="UP001166251">
    <property type="component" value="Unassembled WGS sequence"/>
</dbReference>
<evidence type="ECO:0000313" key="1">
    <source>
        <dbReference type="EMBL" id="MBW8191743.1"/>
    </source>
</evidence>